<protein>
    <submittedName>
        <fullName evidence="1">Uncharacterized protein</fullName>
    </submittedName>
</protein>
<dbReference type="EMBL" id="BQNB010013466">
    <property type="protein sequence ID" value="GJT16335.1"/>
    <property type="molecule type" value="Genomic_DNA"/>
</dbReference>
<dbReference type="Proteomes" id="UP001151760">
    <property type="component" value="Unassembled WGS sequence"/>
</dbReference>
<accession>A0ABQ5BNC7</accession>
<name>A0ABQ5BNC7_9ASTR</name>
<evidence type="ECO:0000313" key="2">
    <source>
        <dbReference type="Proteomes" id="UP001151760"/>
    </source>
</evidence>
<keyword evidence="2" id="KW-1185">Reference proteome</keyword>
<organism evidence="1 2">
    <name type="scientific">Tanacetum coccineum</name>
    <dbReference type="NCBI Taxonomy" id="301880"/>
    <lineage>
        <taxon>Eukaryota</taxon>
        <taxon>Viridiplantae</taxon>
        <taxon>Streptophyta</taxon>
        <taxon>Embryophyta</taxon>
        <taxon>Tracheophyta</taxon>
        <taxon>Spermatophyta</taxon>
        <taxon>Magnoliopsida</taxon>
        <taxon>eudicotyledons</taxon>
        <taxon>Gunneridae</taxon>
        <taxon>Pentapetalae</taxon>
        <taxon>asterids</taxon>
        <taxon>campanulids</taxon>
        <taxon>Asterales</taxon>
        <taxon>Asteraceae</taxon>
        <taxon>Asteroideae</taxon>
        <taxon>Anthemideae</taxon>
        <taxon>Anthemidinae</taxon>
        <taxon>Tanacetum</taxon>
    </lineage>
</organism>
<proteinExistence type="predicted"/>
<sequence length="119" mass="13396">MQQTTSKLLLRHNFETLFDQGVLLQWLKQKQEEVRNAMTAHGSGKASTSALRESSDSLDGLRKWSICLALAIAQHLVKSKFSTCTLQDDALTWWNAHVKTTTPEVAHAMPWGNTEENDD</sequence>
<comment type="caution">
    <text evidence="1">The sequence shown here is derived from an EMBL/GenBank/DDBJ whole genome shotgun (WGS) entry which is preliminary data.</text>
</comment>
<evidence type="ECO:0000313" key="1">
    <source>
        <dbReference type="EMBL" id="GJT16335.1"/>
    </source>
</evidence>
<reference evidence="1" key="1">
    <citation type="journal article" date="2022" name="Int. J. Mol. Sci.">
        <title>Draft Genome of Tanacetum Coccineum: Genomic Comparison of Closely Related Tanacetum-Family Plants.</title>
        <authorList>
            <person name="Yamashiro T."/>
            <person name="Shiraishi A."/>
            <person name="Nakayama K."/>
            <person name="Satake H."/>
        </authorList>
    </citation>
    <scope>NUCLEOTIDE SEQUENCE</scope>
</reference>
<gene>
    <name evidence="1" type="ORF">Tco_0875041</name>
</gene>
<reference evidence="1" key="2">
    <citation type="submission" date="2022-01" db="EMBL/GenBank/DDBJ databases">
        <authorList>
            <person name="Yamashiro T."/>
            <person name="Shiraishi A."/>
            <person name="Satake H."/>
            <person name="Nakayama K."/>
        </authorList>
    </citation>
    <scope>NUCLEOTIDE SEQUENCE</scope>
</reference>